<accession>A0ABX9A6K2</accession>
<proteinExistence type="predicted"/>
<evidence type="ECO:0000259" key="1">
    <source>
        <dbReference type="Pfam" id="PF21777"/>
    </source>
</evidence>
<gene>
    <name evidence="2" type="ORF">K3136_04050</name>
</gene>
<evidence type="ECO:0000313" key="3">
    <source>
        <dbReference type="Proteomes" id="UP000824321"/>
    </source>
</evidence>
<keyword evidence="3" id="KW-1185">Reference proteome</keyword>
<dbReference type="InterPro" id="IPR048623">
    <property type="entry name" value="SDR-like_proteobact"/>
</dbReference>
<dbReference type="RefSeq" id="WP_221431620.1">
    <property type="nucleotide sequence ID" value="NZ_CP081294.1"/>
</dbReference>
<protein>
    <recommendedName>
        <fullName evidence="1">Short chain dehydrogenase-like proteobacteria domain-containing protein</fullName>
    </recommendedName>
</protein>
<dbReference type="Proteomes" id="UP000824321">
    <property type="component" value="Chromosome"/>
</dbReference>
<reference evidence="2 3" key="1">
    <citation type="submission" date="2021-08" db="EMBL/GenBank/DDBJ databases">
        <title>Comparative Genomics Analysis of the Genus Qipengyuania Reveals Extensive Genetic Diversity and Metabolic Versatility, Including the Description of Fifteen Novel Species.</title>
        <authorList>
            <person name="Liu Y."/>
        </authorList>
    </citation>
    <scope>NUCLEOTIDE SEQUENCE [LARGE SCALE GENOMIC DNA]</scope>
    <source>
        <strain evidence="2 3">1NDH1</strain>
    </source>
</reference>
<sequence>MKRVEVEGLPEEPLAAAGLFHQNWLDPIERALDEGLDVMAVLVPADHTHSDWRHAAVAMLARKHTPHRVNFIAGEGRGVDEAEAYLADAPGVTGQYLQVT</sequence>
<organism evidence="2 3">
    <name type="scientific">Qipengyuania gelatinilytica</name>
    <dbReference type="NCBI Taxonomy" id="2867231"/>
    <lineage>
        <taxon>Bacteria</taxon>
        <taxon>Pseudomonadati</taxon>
        <taxon>Pseudomonadota</taxon>
        <taxon>Alphaproteobacteria</taxon>
        <taxon>Sphingomonadales</taxon>
        <taxon>Erythrobacteraceae</taxon>
        <taxon>Qipengyuania</taxon>
    </lineage>
</organism>
<dbReference type="Pfam" id="PF21777">
    <property type="entry name" value="SDR-like"/>
    <property type="match status" value="1"/>
</dbReference>
<feature type="domain" description="Short chain dehydrogenase-like proteobacteria" evidence="1">
    <location>
        <begin position="4"/>
        <end position="99"/>
    </location>
</feature>
<name>A0ABX9A6K2_9SPHN</name>
<evidence type="ECO:0000313" key="2">
    <source>
        <dbReference type="EMBL" id="QZD95894.1"/>
    </source>
</evidence>
<dbReference type="EMBL" id="CP081294">
    <property type="protein sequence ID" value="QZD95894.1"/>
    <property type="molecule type" value="Genomic_DNA"/>
</dbReference>